<dbReference type="STRING" id="754436.JCM19237_1253"/>
<sequence>MFLESCQRILQEWDNTLDSLHDDQDYLRGDIKLGLLHPMARC</sequence>
<gene>
    <name evidence="1" type="ORF">JCM19237_1253</name>
</gene>
<dbReference type="Proteomes" id="UP000029227">
    <property type="component" value="Unassembled WGS sequence"/>
</dbReference>
<organism evidence="1 2">
    <name type="scientific">Photobacterium aphoticum</name>
    <dbReference type="NCBI Taxonomy" id="754436"/>
    <lineage>
        <taxon>Bacteria</taxon>
        <taxon>Pseudomonadati</taxon>
        <taxon>Pseudomonadota</taxon>
        <taxon>Gammaproteobacteria</taxon>
        <taxon>Vibrionales</taxon>
        <taxon>Vibrionaceae</taxon>
        <taxon>Photobacterium</taxon>
    </lineage>
</organism>
<comment type="caution">
    <text evidence="1">The sequence shown here is derived from an EMBL/GenBank/DDBJ whole genome shotgun (WGS) entry which is preliminary data.</text>
</comment>
<dbReference type="EMBL" id="BBMN01000004">
    <property type="protein sequence ID" value="GAL04581.1"/>
    <property type="molecule type" value="Genomic_DNA"/>
</dbReference>
<evidence type="ECO:0000313" key="2">
    <source>
        <dbReference type="Proteomes" id="UP000029227"/>
    </source>
</evidence>
<accession>A0A090QNU8</accession>
<dbReference type="AlphaFoldDB" id="A0A090QNU8"/>
<name>A0A090QNU8_9GAMM</name>
<protein>
    <submittedName>
        <fullName evidence="1">Uncharacterized protein</fullName>
    </submittedName>
</protein>
<reference evidence="1 2" key="1">
    <citation type="journal article" date="2014" name="Genome Announc.">
        <title>Draft Genome Sequences of Two Vibrionaceae Species, Vibrio ponticus C121 and Photobacterium aphoticum C119, Isolated as Coral Reef Microbiota.</title>
        <authorList>
            <person name="Al-saari N."/>
            <person name="Meirelles P.M."/>
            <person name="Mino S."/>
            <person name="Suda W."/>
            <person name="Oshima K."/>
            <person name="Hattori M."/>
            <person name="Ohkuma M."/>
            <person name="Thompson F.L."/>
            <person name="Gomez-Gil B."/>
            <person name="Sawabe T."/>
            <person name="Sawabe T."/>
        </authorList>
    </citation>
    <scope>NUCLEOTIDE SEQUENCE [LARGE SCALE GENOMIC DNA]</scope>
    <source>
        <strain evidence="1 2">JCM 19237</strain>
    </source>
</reference>
<proteinExistence type="predicted"/>
<evidence type="ECO:0000313" key="1">
    <source>
        <dbReference type="EMBL" id="GAL04581.1"/>
    </source>
</evidence>